<feature type="region of interest" description="Disordered" evidence="1">
    <location>
        <begin position="225"/>
        <end position="251"/>
    </location>
</feature>
<reference evidence="2 3" key="1">
    <citation type="submission" date="2009-08" db="EMBL/GenBank/DDBJ databases">
        <title>The Genome Sequence of Spizellomyces punctatus strain DAOM BR117.</title>
        <authorList>
            <consortium name="The Broad Institute Genome Sequencing Platform"/>
            <person name="Russ C."/>
            <person name="Cuomo C."/>
            <person name="Shea T."/>
            <person name="Young S.K."/>
            <person name="Zeng Q."/>
            <person name="Koehrsen M."/>
            <person name="Haas B."/>
            <person name="Borodovsky M."/>
            <person name="Guigo R."/>
            <person name="Alvarado L."/>
            <person name="Berlin A."/>
            <person name="Bochicchio J."/>
            <person name="Borenstein D."/>
            <person name="Chapman S."/>
            <person name="Chen Z."/>
            <person name="Engels R."/>
            <person name="Freedman E."/>
            <person name="Gellesch M."/>
            <person name="Goldberg J."/>
            <person name="Griggs A."/>
            <person name="Gujja S."/>
            <person name="Heiman D."/>
            <person name="Hepburn T."/>
            <person name="Howarth C."/>
            <person name="Jen D."/>
            <person name="Larson L."/>
            <person name="Lewis B."/>
            <person name="Mehta T."/>
            <person name="Park D."/>
            <person name="Pearson M."/>
            <person name="Roberts A."/>
            <person name="Saif S."/>
            <person name="Shenoy N."/>
            <person name="Sisk P."/>
            <person name="Stolte C."/>
            <person name="Sykes S."/>
            <person name="Thomson T."/>
            <person name="Walk T."/>
            <person name="White J."/>
            <person name="Yandava C."/>
            <person name="Burger G."/>
            <person name="Gray M.W."/>
            <person name="Holland P.W.H."/>
            <person name="King N."/>
            <person name="Lang F.B.F."/>
            <person name="Roger A.J."/>
            <person name="Ruiz-Trillo I."/>
            <person name="Lander E."/>
            <person name="Nusbaum C."/>
        </authorList>
    </citation>
    <scope>NUCLEOTIDE SEQUENCE [LARGE SCALE GENOMIC DNA]</scope>
    <source>
        <strain evidence="2 3">DAOM BR117</strain>
    </source>
</reference>
<keyword evidence="3" id="KW-1185">Reference proteome</keyword>
<dbReference type="EMBL" id="KQ257476">
    <property type="protein sequence ID" value="KNC95805.1"/>
    <property type="molecule type" value="Genomic_DNA"/>
</dbReference>
<name>A0A0L0H2X7_SPIPD</name>
<feature type="compositionally biased region" description="Polar residues" evidence="1">
    <location>
        <begin position="286"/>
        <end position="303"/>
    </location>
</feature>
<evidence type="ECO:0008006" key="4">
    <source>
        <dbReference type="Google" id="ProtNLM"/>
    </source>
</evidence>
<gene>
    <name evidence="2" type="ORF">SPPG_08797</name>
</gene>
<dbReference type="Proteomes" id="UP000053201">
    <property type="component" value="Unassembled WGS sequence"/>
</dbReference>
<feature type="region of interest" description="Disordered" evidence="1">
    <location>
        <begin position="281"/>
        <end position="362"/>
    </location>
</feature>
<feature type="compositionally biased region" description="Pro residues" evidence="1">
    <location>
        <begin position="334"/>
        <end position="343"/>
    </location>
</feature>
<organism evidence="2 3">
    <name type="scientific">Spizellomyces punctatus (strain DAOM BR117)</name>
    <dbReference type="NCBI Taxonomy" id="645134"/>
    <lineage>
        <taxon>Eukaryota</taxon>
        <taxon>Fungi</taxon>
        <taxon>Fungi incertae sedis</taxon>
        <taxon>Chytridiomycota</taxon>
        <taxon>Chytridiomycota incertae sedis</taxon>
        <taxon>Chytridiomycetes</taxon>
        <taxon>Spizellomycetales</taxon>
        <taxon>Spizellomycetaceae</taxon>
        <taxon>Spizellomyces</taxon>
    </lineage>
</organism>
<proteinExistence type="predicted"/>
<feature type="compositionally biased region" description="Polar residues" evidence="1">
    <location>
        <begin position="351"/>
        <end position="361"/>
    </location>
</feature>
<dbReference type="VEuPathDB" id="FungiDB:SPPG_08797"/>
<sequence length="468" mass="51366">MEESPHLISSCPVSSSAIVLTDLENKVIAASPSAERLFSGSTIVGRDWNTLVATDSSDVPNRNVGSVRLMRVLAPEEDAEEDTRFIQVCMHQVETDGIAYSVWFLEDITDVRDLSRAIEVDSEDTNVRNVETPPPTETIVLRLNSFGRIVQAFPMTQFLGHDTESLLNRFIMRFVAPDDVAELCRGLSRACRPYGYAVFMVRWTWSGTEDGRADGDLVEGREGSVAVPADDEEEKQDFEMVSNPDETITDEANADEVFEQVNAYMAARARSRSIGLAPELRPHLSPTFSPENVSPHDATSSASPLEPPLFSTATSVPQSPRSTSRSSSIADPSTPLPTPPPSPSKYLDSAVPSQLDTSSDPVPTWVHFTVGPCPSTNPDEEEDEGTRNLLCLIQVVRANTGQDIDIELAAADAAPSHDEWFLTLRNSVKKWTSAAGEIVQFALWVIWRVMILPKMVVGRVGGMIFRCL</sequence>
<dbReference type="GeneID" id="27691930"/>
<evidence type="ECO:0000313" key="2">
    <source>
        <dbReference type="EMBL" id="KNC95805.1"/>
    </source>
</evidence>
<evidence type="ECO:0000256" key="1">
    <source>
        <dbReference type="SAM" id="MobiDB-lite"/>
    </source>
</evidence>
<dbReference type="RefSeq" id="XP_016603845.1">
    <property type="nucleotide sequence ID" value="XM_016756943.1"/>
</dbReference>
<dbReference type="InParanoid" id="A0A0L0H2X7"/>
<accession>A0A0L0H2X7</accession>
<feature type="compositionally biased region" description="Low complexity" evidence="1">
    <location>
        <begin position="314"/>
        <end position="333"/>
    </location>
</feature>
<evidence type="ECO:0000313" key="3">
    <source>
        <dbReference type="Proteomes" id="UP000053201"/>
    </source>
</evidence>
<dbReference type="AlphaFoldDB" id="A0A0L0H2X7"/>
<dbReference type="OrthoDB" id="2162575at2759"/>
<protein>
    <recommendedName>
        <fullName evidence="4">PAS domain-containing protein</fullName>
    </recommendedName>
</protein>